<dbReference type="EMBL" id="KV745683">
    <property type="protein sequence ID" value="OCK73697.1"/>
    <property type="molecule type" value="Genomic_DNA"/>
</dbReference>
<keyword evidence="4" id="KW-1185">Reference proteome</keyword>
<feature type="region of interest" description="Disordered" evidence="1">
    <location>
        <begin position="1"/>
        <end position="24"/>
    </location>
</feature>
<accession>A0A8E2J8Z8</accession>
<sequence length="275" mass="29647">MTTMKTTRIESMQEPLLAPSPTTPADHLLSARQASLPSITTFTGSIGELVNFDSMPTCASKHCVAASRPALPCPTVSTSCSASDLASATENGGCAGFGVPATCFCSLPNPLLCAWSCDWFDWMLAENWFNATCPQVAPVSFDPVPACARSCFEERVFNFGCITYQKNCFCSQPSLFGCNIDCGVNDNLTIVSWYASVCAIPTASALQVAAVQTTGSTVIPISSPWSGFAWYEIFTIVVGALSILVFLAYVSFWKDIINQHDLQRLKTARSPQRKN</sequence>
<protein>
    <submittedName>
        <fullName evidence="3">Uncharacterized protein</fullName>
    </submittedName>
</protein>
<keyword evidence="2" id="KW-0472">Membrane</keyword>
<dbReference type="Proteomes" id="UP000250266">
    <property type="component" value="Unassembled WGS sequence"/>
</dbReference>
<dbReference type="AlphaFoldDB" id="A0A8E2J8Z8"/>
<dbReference type="OrthoDB" id="3777625at2759"/>
<evidence type="ECO:0000313" key="4">
    <source>
        <dbReference type="Proteomes" id="UP000250266"/>
    </source>
</evidence>
<proteinExistence type="predicted"/>
<reference evidence="3 4" key="1">
    <citation type="journal article" date="2016" name="Nat. Commun.">
        <title>Ectomycorrhizal ecology is imprinted in the genome of the dominant symbiotic fungus Cenococcum geophilum.</title>
        <authorList>
            <consortium name="DOE Joint Genome Institute"/>
            <person name="Peter M."/>
            <person name="Kohler A."/>
            <person name="Ohm R.A."/>
            <person name="Kuo A."/>
            <person name="Krutzmann J."/>
            <person name="Morin E."/>
            <person name="Arend M."/>
            <person name="Barry K.W."/>
            <person name="Binder M."/>
            <person name="Choi C."/>
            <person name="Clum A."/>
            <person name="Copeland A."/>
            <person name="Grisel N."/>
            <person name="Haridas S."/>
            <person name="Kipfer T."/>
            <person name="LaButti K."/>
            <person name="Lindquist E."/>
            <person name="Lipzen A."/>
            <person name="Maire R."/>
            <person name="Meier B."/>
            <person name="Mihaltcheva S."/>
            <person name="Molinier V."/>
            <person name="Murat C."/>
            <person name="Poggeler S."/>
            <person name="Quandt C.A."/>
            <person name="Sperisen C."/>
            <person name="Tritt A."/>
            <person name="Tisserant E."/>
            <person name="Crous P.W."/>
            <person name="Henrissat B."/>
            <person name="Nehls U."/>
            <person name="Egli S."/>
            <person name="Spatafora J.W."/>
            <person name="Grigoriev I.V."/>
            <person name="Martin F.M."/>
        </authorList>
    </citation>
    <scope>NUCLEOTIDE SEQUENCE [LARGE SCALE GENOMIC DNA]</scope>
    <source>
        <strain evidence="3 4">CBS 459.81</strain>
    </source>
</reference>
<gene>
    <name evidence="3" type="ORF">K432DRAFT_410480</name>
</gene>
<evidence type="ECO:0000256" key="1">
    <source>
        <dbReference type="SAM" id="MobiDB-lite"/>
    </source>
</evidence>
<feature type="transmembrane region" description="Helical" evidence="2">
    <location>
        <begin position="228"/>
        <end position="250"/>
    </location>
</feature>
<keyword evidence="2" id="KW-0812">Transmembrane</keyword>
<evidence type="ECO:0000313" key="3">
    <source>
        <dbReference type="EMBL" id="OCK73697.1"/>
    </source>
</evidence>
<organism evidence="3 4">
    <name type="scientific">Lepidopterella palustris CBS 459.81</name>
    <dbReference type="NCBI Taxonomy" id="1314670"/>
    <lineage>
        <taxon>Eukaryota</taxon>
        <taxon>Fungi</taxon>
        <taxon>Dikarya</taxon>
        <taxon>Ascomycota</taxon>
        <taxon>Pezizomycotina</taxon>
        <taxon>Dothideomycetes</taxon>
        <taxon>Pleosporomycetidae</taxon>
        <taxon>Mytilinidiales</taxon>
        <taxon>Argynnaceae</taxon>
        <taxon>Lepidopterella</taxon>
    </lineage>
</organism>
<evidence type="ECO:0000256" key="2">
    <source>
        <dbReference type="SAM" id="Phobius"/>
    </source>
</evidence>
<keyword evidence="2" id="KW-1133">Transmembrane helix</keyword>
<feature type="compositionally biased region" description="Polar residues" evidence="1">
    <location>
        <begin position="1"/>
        <end position="10"/>
    </location>
</feature>
<name>A0A8E2J8Z8_9PEZI</name>